<feature type="compositionally biased region" description="Basic and acidic residues" evidence="1">
    <location>
        <begin position="21"/>
        <end position="44"/>
    </location>
</feature>
<reference evidence="2 3" key="1">
    <citation type="journal article" date="2013" name="Genome Announc.">
        <title>Draft Genome Sequence for Desulfovibrio africanus Strain PCS.</title>
        <authorList>
            <person name="Brown S.D."/>
            <person name="Utturkar S.M."/>
            <person name="Arkin A.P."/>
            <person name="Deutschbauer A.M."/>
            <person name="Elias D.A."/>
            <person name="Hazen T.C."/>
            <person name="Chakraborty R."/>
        </authorList>
    </citation>
    <scope>NUCLEOTIDE SEQUENCE [LARGE SCALE GENOMIC DNA]</scope>
    <source>
        <strain evidence="2 3">PCS</strain>
    </source>
</reference>
<dbReference type="AlphaFoldDB" id="M5PRA6"/>
<accession>M5PRA6</accession>
<comment type="caution">
    <text evidence="2">The sequence shown here is derived from an EMBL/GenBank/DDBJ whole genome shotgun (WGS) entry which is preliminary data.</text>
</comment>
<name>M5PRA6_DESAF</name>
<organism evidence="2 3">
    <name type="scientific">Desulfocurvibacter africanus PCS</name>
    <dbReference type="NCBI Taxonomy" id="1262666"/>
    <lineage>
        <taxon>Bacteria</taxon>
        <taxon>Pseudomonadati</taxon>
        <taxon>Thermodesulfobacteriota</taxon>
        <taxon>Desulfovibrionia</taxon>
        <taxon>Desulfovibrionales</taxon>
        <taxon>Desulfovibrionaceae</taxon>
        <taxon>Desulfocurvibacter</taxon>
    </lineage>
</organism>
<dbReference type="Proteomes" id="UP000011922">
    <property type="component" value="Unassembled WGS sequence"/>
</dbReference>
<dbReference type="RefSeq" id="WP_005987861.1">
    <property type="nucleotide sequence ID" value="NZ_AOSV01000029.1"/>
</dbReference>
<evidence type="ECO:0000256" key="1">
    <source>
        <dbReference type="SAM" id="MobiDB-lite"/>
    </source>
</evidence>
<dbReference type="EMBL" id="AOSV01000029">
    <property type="protein sequence ID" value="EMG36595.1"/>
    <property type="molecule type" value="Genomic_DNA"/>
</dbReference>
<gene>
    <name evidence="2" type="ORF">PCS_02607</name>
</gene>
<evidence type="ECO:0008006" key="4">
    <source>
        <dbReference type="Google" id="ProtNLM"/>
    </source>
</evidence>
<feature type="region of interest" description="Disordered" evidence="1">
    <location>
        <begin position="16"/>
        <end position="44"/>
    </location>
</feature>
<evidence type="ECO:0000313" key="3">
    <source>
        <dbReference type="Proteomes" id="UP000011922"/>
    </source>
</evidence>
<proteinExistence type="predicted"/>
<protein>
    <recommendedName>
        <fullName evidence="4">DUF1064 domain-containing protein</fullName>
    </recommendedName>
</protein>
<dbReference type="PATRIC" id="fig|1262666.3.peg.2647"/>
<dbReference type="Gene3D" id="3.40.91.30">
    <property type="match status" value="1"/>
</dbReference>
<sequence length="136" mass="16017">MRVSARDIKAAGGLDKLLAAKGRENGTRPKPFRERREPGRMNKTEARYRDEVLEPARASGEIVDYRFEALKLRLADLTFYTPDFFVVRREFMEVVEIKGHWEDDARVKIKVAAEQYPCFKFTALRFVKGRWEQEEF</sequence>
<evidence type="ECO:0000313" key="2">
    <source>
        <dbReference type="EMBL" id="EMG36595.1"/>
    </source>
</evidence>